<evidence type="ECO:0000259" key="9">
    <source>
        <dbReference type="PROSITE" id="PS50237"/>
    </source>
</evidence>
<evidence type="ECO:0000256" key="7">
    <source>
        <dbReference type="PROSITE-ProRule" id="PRU00235"/>
    </source>
</evidence>
<dbReference type="InterPro" id="IPR035983">
    <property type="entry name" value="Hect_E3_ubiquitin_ligase"/>
</dbReference>
<dbReference type="InterPro" id="IPR000408">
    <property type="entry name" value="Reg_chr_condens"/>
</dbReference>
<feature type="compositionally biased region" description="Polar residues" evidence="8">
    <location>
        <begin position="1"/>
        <end position="15"/>
    </location>
</feature>
<evidence type="ECO:0000256" key="6">
    <source>
        <dbReference type="PROSITE-ProRule" id="PRU00104"/>
    </source>
</evidence>
<comment type="catalytic activity">
    <reaction evidence="1">
        <text>S-ubiquitinyl-[E2 ubiquitin-conjugating enzyme]-L-cysteine + [acceptor protein]-L-lysine = [E2 ubiquitin-conjugating enzyme]-L-cysteine + N(6)-ubiquitinyl-[acceptor protein]-L-lysine.</text>
        <dbReference type="EC" id="2.3.2.26"/>
    </reaction>
</comment>
<dbReference type="Pfam" id="PF13540">
    <property type="entry name" value="RCC1_2"/>
    <property type="match status" value="1"/>
</dbReference>
<evidence type="ECO:0000256" key="2">
    <source>
        <dbReference type="ARBA" id="ARBA00004906"/>
    </source>
</evidence>
<keyword evidence="11" id="KW-1185">Reference proteome</keyword>
<name>A0ABD3MJ40_9STRA</name>
<evidence type="ECO:0000256" key="1">
    <source>
        <dbReference type="ARBA" id="ARBA00000885"/>
    </source>
</evidence>
<dbReference type="PROSITE" id="PS00626">
    <property type="entry name" value="RCC1_2"/>
    <property type="match status" value="1"/>
</dbReference>
<dbReference type="Gene3D" id="3.90.1750.10">
    <property type="entry name" value="Hect, E3 ligase catalytic domains"/>
    <property type="match status" value="2"/>
</dbReference>
<dbReference type="PANTHER" id="PTHR11254">
    <property type="entry name" value="HECT DOMAIN UBIQUITIN-PROTEIN LIGASE"/>
    <property type="match status" value="1"/>
</dbReference>
<dbReference type="PROSITE" id="PS50012">
    <property type="entry name" value="RCC1_3"/>
    <property type="match status" value="1"/>
</dbReference>
<dbReference type="Gene3D" id="3.30.2410.10">
    <property type="entry name" value="Hect, E3 ligase catalytic domain"/>
    <property type="match status" value="1"/>
</dbReference>
<dbReference type="EMBL" id="JALLBG020000130">
    <property type="protein sequence ID" value="KAL3762821.1"/>
    <property type="molecule type" value="Genomic_DNA"/>
</dbReference>
<feature type="region of interest" description="Disordered" evidence="8">
    <location>
        <begin position="153"/>
        <end position="196"/>
    </location>
</feature>
<accession>A0ABD3MJ40</accession>
<dbReference type="SMART" id="SM00119">
    <property type="entry name" value="HECTc"/>
    <property type="match status" value="1"/>
</dbReference>
<dbReference type="Proteomes" id="UP001530293">
    <property type="component" value="Unassembled WGS sequence"/>
</dbReference>
<evidence type="ECO:0000256" key="3">
    <source>
        <dbReference type="ARBA" id="ARBA00012485"/>
    </source>
</evidence>
<dbReference type="PANTHER" id="PTHR11254:SF444">
    <property type="entry name" value="HECT DOMAIN CONTAINING UBIQUITIN LIGASE"/>
    <property type="match status" value="1"/>
</dbReference>
<evidence type="ECO:0000256" key="4">
    <source>
        <dbReference type="ARBA" id="ARBA00022679"/>
    </source>
</evidence>
<dbReference type="InterPro" id="IPR050409">
    <property type="entry name" value="E3_ubiq-protein_ligase"/>
</dbReference>
<feature type="repeat" description="RCC1" evidence="7">
    <location>
        <begin position="408"/>
        <end position="461"/>
    </location>
</feature>
<evidence type="ECO:0000256" key="8">
    <source>
        <dbReference type="SAM" id="MobiDB-lite"/>
    </source>
</evidence>
<dbReference type="SUPFAM" id="SSF56204">
    <property type="entry name" value="Hect, E3 ligase catalytic domain"/>
    <property type="match status" value="1"/>
</dbReference>
<protein>
    <recommendedName>
        <fullName evidence="3">HECT-type E3 ubiquitin transferase</fullName>
        <ecNumber evidence="3">2.3.2.26</ecNumber>
    </recommendedName>
</protein>
<feature type="domain" description="HECT" evidence="9">
    <location>
        <begin position="782"/>
        <end position="813"/>
    </location>
</feature>
<feature type="active site" description="Glycyl thioester intermediate" evidence="6">
    <location>
        <position position="1019"/>
    </location>
</feature>
<organism evidence="10 11">
    <name type="scientific">Discostella pseudostelligera</name>
    <dbReference type="NCBI Taxonomy" id="259834"/>
    <lineage>
        <taxon>Eukaryota</taxon>
        <taxon>Sar</taxon>
        <taxon>Stramenopiles</taxon>
        <taxon>Ochrophyta</taxon>
        <taxon>Bacillariophyta</taxon>
        <taxon>Coscinodiscophyceae</taxon>
        <taxon>Thalassiosirophycidae</taxon>
        <taxon>Stephanodiscales</taxon>
        <taxon>Stephanodiscaceae</taxon>
        <taxon>Discostella</taxon>
    </lineage>
</organism>
<keyword evidence="4" id="KW-0808">Transferase</keyword>
<feature type="region of interest" description="Disordered" evidence="8">
    <location>
        <begin position="362"/>
        <end position="382"/>
    </location>
</feature>
<dbReference type="AlphaFoldDB" id="A0ABD3MJ40"/>
<evidence type="ECO:0000256" key="5">
    <source>
        <dbReference type="ARBA" id="ARBA00022786"/>
    </source>
</evidence>
<comment type="caution">
    <text evidence="10">The sequence shown here is derived from an EMBL/GenBank/DDBJ whole genome shotgun (WGS) entry which is preliminary data.</text>
</comment>
<evidence type="ECO:0000313" key="10">
    <source>
        <dbReference type="EMBL" id="KAL3762821.1"/>
    </source>
</evidence>
<dbReference type="Pfam" id="PF00632">
    <property type="entry name" value="HECT"/>
    <property type="match status" value="1"/>
</dbReference>
<feature type="domain" description="HECT" evidence="9">
    <location>
        <begin position="831"/>
        <end position="1022"/>
    </location>
</feature>
<dbReference type="EC" id="2.3.2.26" evidence="3"/>
<dbReference type="GO" id="GO:0061630">
    <property type="term" value="F:ubiquitin protein ligase activity"/>
    <property type="evidence" value="ECO:0007669"/>
    <property type="project" value="UniProtKB-EC"/>
</dbReference>
<reference evidence="10 11" key="1">
    <citation type="submission" date="2024-10" db="EMBL/GenBank/DDBJ databases">
        <title>Updated reference genomes for cyclostephanoid diatoms.</title>
        <authorList>
            <person name="Roberts W.R."/>
            <person name="Alverson A.J."/>
        </authorList>
    </citation>
    <scope>NUCLEOTIDE SEQUENCE [LARGE SCALE GENOMIC DNA]</scope>
    <source>
        <strain evidence="10 11">AJA232-27</strain>
    </source>
</reference>
<comment type="caution">
    <text evidence="6">Lacks conserved residue(s) required for the propagation of feature annotation.</text>
</comment>
<dbReference type="SUPFAM" id="SSF50985">
    <property type="entry name" value="RCC1/BLIP-II"/>
    <property type="match status" value="1"/>
</dbReference>
<dbReference type="Gene3D" id="3.30.2160.10">
    <property type="entry name" value="Hect, E3 ligase catalytic domain"/>
    <property type="match status" value="1"/>
</dbReference>
<keyword evidence="5 6" id="KW-0833">Ubl conjugation pathway</keyword>
<dbReference type="Gene3D" id="2.130.10.30">
    <property type="entry name" value="Regulator of chromosome condensation 1/beta-lactamase-inhibitor protein II"/>
    <property type="match status" value="1"/>
</dbReference>
<evidence type="ECO:0000313" key="11">
    <source>
        <dbReference type="Proteomes" id="UP001530293"/>
    </source>
</evidence>
<sequence>MSNSDNNSEHPTMNGNGAPSPAPAPAPAPGGDAVRTMRASIHSVHSTTRIIHSGSSLSIHSTSTHSSVEIIGVTPPDEDILSIQTSLEQVAASQSNPYASRTRAGFNSISDALGSLRLRLHQAHHEVRRHPSANRSSWIHRLQERLHILDAAHSSHTPLQVMESRQQRRRSVSNNVRITRQPEEQNNANSEEDATEPAALPPLCVSASIFHIDISQTTPMQDDAPADQIESDSRQALHHFRTSVLFASRTVANRSITDGTSNLLLASGGDRASTSRRDLLGDRILRSSGSLRDFDLHVHPSVARLSTIADKDSCSIPSEATSIVMDDDEDAMEVELTQDDSVEINNKLYSWGWGDQSLHDDSVDRTLSTDQDEKNTGDQMEVTSRLQSKSIVAVATGHHHSACATSQGGLYIVGKNLHGCVDPNVPEGQVISRPVLLDCISHVRVLQVSCGYDHTAVLSSNGSVITWGSNVHEMIDETKSILDTVDDLLANVESEEMTTEHAGQEIANKSEELLRHPTVLNLILNPTKLDSMFERLFASGDTSTRQIISNSIERGIKSGLESLRGSRMIYPEAVRCMLNYIKFFDLRRDESIVFDQKGEAIFLFCDTMLGLPFEGYNALHDFAVKLYPRKLFVSMLVRPLLLALNACLKFTVDENNVVHTEPSRRAVPVVVAVLSWFYAMAEEAGLADATDFYSDGVSKINVETLFEDLCRMKKASPHEKSRNFYLCAHPFLLSQVEMFKAMMGDVNFNPSTNEFKVEPFYCLEIEREHLVQQTLLKIKEANPKDVRKRLRVSFKGEDGLDAGGVTKEVSALIDLFRRLTLGLPLGLEDIIDEELRRGLKHLLEYEGDDVEDVFCLTFELTWTELGEERRLELIPDGANIPVTSENREEYVLRYVRWVLVDSIQSQWNSFQTGLMMVLEDSSLDLFLPEELELLVVGSPDLDFTALEENSKYEGGYDRESEVVRNFWKFVHDAPPEEQIQLLKFVTASSKAPIGGLGKMSFTIQRAGPDSFNLPTSHTCFNT</sequence>
<gene>
    <name evidence="10" type="ORF">ACHAWU_000968</name>
</gene>
<feature type="region of interest" description="Disordered" evidence="8">
    <location>
        <begin position="1"/>
        <end position="33"/>
    </location>
</feature>
<comment type="pathway">
    <text evidence="2">Protein modification; protein ubiquitination.</text>
</comment>
<proteinExistence type="predicted"/>
<dbReference type="PROSITE" id="PS50237">
    <property type="entry name" value="HECT"/>
    <property type="match status" value="2"/>
</dbReference>
<dbReference type="InterPro" id="IPR000569">
    <property type="entry name" value="HECT_dom"/>
</dbReference>
<dbReference type="InterPro" id="IPR009091">
    <property type="entry name" value="RCC1/BLIP-II"/>
</dbReference>